<feature type="transmembrane region" description="Helical" evidence="7">
    <location>
        <begin position="165"/>
        <end position="183"/>
    </location>
</feature>
<evidence type="ECO:0000256" key="4">
    <source>
        <dbReference type="ARBA" id="ARBA00022692"/>
    </source>
</evidence>
<evidence type="ECO:0000256" key="1">
    <source>
        <dbReference type="ARBA" id="ARBA00004533"/>
    </source>
</evidence>
<evidence type="ECO:0000313" key="9">
    <source>
        <dbReference type="Proteomes" id="UP000005336"/>
    </source>
</evidence>
<dbReference type="AlphaFoldDB" id="G4CQN1"/>
<feature type="transmembrane region" description="Helical" evidence="7">
    <location>
        <begin position="67"/>
        <end position="90"/>
    </location>
</feature>
<gene>
    <name evidence="8" type="primary">pqiA</name>
    <name evidence="8" type="ORF">HMPREF9370_1391</name>
</gene>
<accession>G4CQN1</accession>
<comment type="subcellular location">
    <subcellularLocation>
        <location evidence="1">Cell inner membrane</location>
    </subcellularLocation>
</comment>
<evidence type="ECO:0000256" key="5">
    <source>
        <dbReference type="ARBA" id="ARBA00022989"/>
    </source>
</evidence>
<sequence length="441" mass="50088">MFRYRKIETYQRLWRLKGFKQYATLPEHTLDCPECGQRVDVPRLSQGQECCCPRCGYRLARVEASPFLAPLCFAIGSLIIMTIVYTQMFITVEMPGVGVYSELSFPSMVKTLILQDFGVLAEVMFILTFGTPLLFLVLCTYVFTALHLQTHVPALLYATRTMVRLREWIMVDVFFISTLVAYIKLQSVALVTFGPSFWLMLVLAVLLIRTSVSVPQHWVYYQIHLLIGRSPIEQNDLHQICCSRCLYFRPESEHECGVCGTILFTRRPQSLKISSAFLLAAMILYIPANTFPIMISSNPTALEISTIMSGIIYMWDDGDRLIAVIIFSASIAVPILKILSMSVLILSAHFGLPASINKMSLTYRITESIGRWSMIDIFVIIILMSAFHTPMARVLPGPAAIYFCLVVLLTMLSAHFFDSRLLWDKHHQSQTDLSKLKHAHE</sequence>
<feature type="transmembrane region" description="Helical" evidence="7">
    <location>
        <begin position="321"/>
        <end position="348"/>
    </location>
</feature>
<evidence type="ECO:0000256" key="3">
    <source>
        <dbReference type="ARBA" id="ARBA00022519"/>
    </source>
</evidence>
<dbReference type="GO" id="GO:0005886">
    <property type="term" value="C:plasma membrane"/>
    <property type="evidence" value="ECO:0007669"/>
    <property type="project" value="UniProtKB-SubCell"/>
</dbReference>
<dbReference type="PATRIC" id="fig|1030841.3.peg.1373"/>
<keyword evidence="5 7" id="KW-1133">Transmembrane helix</keyword>
<feature type="transmembrane region" description="Helical" evidence="7">
    <location>
        <begin position="399"/>
        <end position="417"/>
    </location>
</feature>
<keyword evidence="4 7" id="KW-0812">Transmembrane</keyword>
<keyword evidence="3" id="KW-0997">Cell inner membrane</keyword>
<proteinExistence type="predicted"/>
<dbReference type="EMBL" id="AGAZ01000050">
    <property type="protein sequence ID" value="EGZ46292.1"/>
    <property type="molecule type" value="Genomic_DNA"/>
</dbReference>
<name>G4CQN1_9NEIS</name>
<evidence type="ECO:0000313" key="8">
    <source>
        <dbReference type="EMBL" id="EGZ46292.1"/>
    </source>
</evidence>
<dbReference type="PANTHER" id="PTHR30462">
    <property type="entry name" value="INTERMEMBRANE TRANSPORT PROTEIN PQIB-RELATED"/>
    <property type="match status" value="1"/>
</dbReference>
<protein>
    <submittedName>
        <fullName evidence="8">Paraquat-inducible protein A</fullName>
    </submittedName>
</protein>
<keyword evidence="2" id="KW-1003">Cell membrane</keyword>
<dbReference type="OrthoDB" id="9800207at2"/>
<feature type="transmembrane region" description="Helical" evidence="7">
    <location>
        <begin position="123"/>
        <end position="144"/>
    </location>
</feature>
<reference evidence="8 9" key="1">
    <citation type="submission" date="2011-06" db="EMBL/GenBank/DDBJ databases">
        <authorList>
            <person name="Muzny D."/>
            <person name="Qin X."/>
            <person name="Deng J."/>
            <person name="Jiang H."/>
            <person name="Liu Y."/>
            <person name="Qu J."/>
            <person name="Song X.-Z."/>
            <person name="Zhang L."/>
            <person name="Thornton R."/>
            <person name="Coyle M."/>
            <person name="Francisco L."/>
            <person name="Jackson L."/>
            <person name="Javaid M."/>
            <person name="Korchina V."/>
            <person name="Kovar C."/>
            <person name="Mata R."/>
            <person name="Mathew T."/>
            <person name="Ngo R."/>
            <person name="Nguyen L."/>
            <person name="Nguyen N."/>
            <person name="Okwuonu G."/>
            <person name="Ongeri F."/>
            <person name="Pham C."/>
            <person name="Simmons D."/>
            <person name="Wilczek-Boney K."/>
            <person name="Hale W."/>
            <person name="Jakkamsetti A."/>
            <person name="Pham P."/>
            <person name="Ruth R."/>
            <person name="San Lucas F."/>
            <person name="Warren J."/>
            <person name="Zhang J."/>
            <person name="Zhao Z."/>
            <person name="Zhou C."/>
            <person name="Zhu D."/>
            <person name="Lee S."/>
            <person name="Bess C."/>
            <person name="Blankenburg K."/>
            <person name="Forbes L."/>
            <person name="Fu Q."/>
            <person name="Gubbala S."/>
            <person name="Hirani K."/>
            <person name="Jayaseelan J.C."/>
            <person name="Lara F."/>
            <person name="Munidasa M."/>
            <person name="Palculict T."/>
            <person name="Patil S."/>
            <person name="Pu L.-L."/>
            <person name="Saada N."/>
            <person name="Tang L."/>
            <person name="Weissenberger G."/>
            <person name="Zhu Y."/>
            <person name="Hemphill L."/>
            <person name="Shang Y."/>
            <person name="Youmans B."/>
            <person name="Ayvaz T."/>
            <person name="Ross M."/>
            <person name="Santibanez J."/>
            <person name="Aqrawi P."/>
            <person name="Gross S."/>
            <person name="Joshi V."/>
            <person name="Fowler G."/>
            <person name="Nazareth L."/>
            <person name="Reid J."/>
            <person name="Worley K."/>
            <person name="Petrosino J."/>
            <person name="Highlander S."/>
            <person name="Gibbs R."/>
        </authorList>
    </citation>
    <scope>NUCLEOTIDE SEQUENCE [LARGE SCALE GENOMIC DNA]</scope>
    <source>
        <strain evidence="8 9">9715</strain>
    </source>
</reference>
<comment type="caution">
    <text evidence="8">The sequence shown here is derived from an EMBL/GenBank/DDBJ whole genome shotgun (WGS) entry which is preliminary data.</text>
</comment>
<evidence type="ECO:0000256" key="2">
    <source>
        <dbReference type="ARBA" id="ARBA00022475"/>
    </source>
</evidence>
<dbReference type="Proteomes" id="UP000005336">
    <property type="component" value="Unassembled WGS sequence"/>
</dbReference>
<feature type="transmembrane region" description="Helical" evidence="7">
    <location>
        <begin position="189"/>
        <end position="208"/>
    </location>
</feature>
<evidence type="ECO:0000256" key="6">
    <source>
        <dbReference type="ARBA" id="ARBA00023136"/>
    </source>
</evidence>
<organism evidence="8 9">
    <name type="scientific">Neisseria wadsworthii 9715</name>
    <dbReference type="NCBI Taxonomy" id="1030841"/>
    <lineage>
        <taxon>Bacteria</taxon>
        <taxon>Pseudomonadati</taxon>
        <taxon>Pseudomonadota</taxon>
        <taxon>Betaproteobacteria</taxon>
        <taxon>Neisseriales</taxon>
        <taxon>Neisseriaceae</taxon>
        <taxon>Neisseria</taxon>
    </lineage>
</organism>
<dbReference type="HOGENOM" id="CLU_041903_0_1_4"/>
<dbReference type="InterPro" id="IPR051800">
    <property type="entry name" value="PqiA-PqiB_transport"/>
</dbReference>
<feature type="transmembrane region" description="Helical" evidence="7">
    <location>
        <begin position="276"/>
        <end position="295"/>
    </location>
</feature>
<dbReference type="PANTHER" id="PTHR30462:SF3">
    <property type="entry name" value="INTERMEMBRANE TRANSPORT PROTEIN PQIA"/>
    <property type="match status" value="1"/>
</dbReference>
<dbReference type="STRING" id="1030841.HMPREF9370_1391"/>
<keyword evidence="6 7" id="KW-0472">Membrane</keyword>
<dbReference type="InterPro" id="IPR007498">
    <property type="entry name" value="PqiA-like"/>
</dbReference>
<feature type="transmembrane region" description="Helical" evidence="7">
    <location>
        <begin position="369"/>
        <end position="387"/>
    </location>
</feature>
<evidence type="ECO:0000256" key="7">
    <source>
        <dbReference type="SAM" id="Phobius"/>
    </source>
</evidence>
<keyword evidence="9" id="KW-1185">Reference proteome</keyword>
<dbReference type="Pfam" id="PF04403">
    <property type="entry name" value="PqiA"/>
    <property type="match status" value="2"/>
</dbReference>
<dbReference type="RefSeq" id="WP_009116532.1">
    <property type="nucleotide sequence ID" value="NZ_JH165159.1"/>
</dbReference>